<sequence>MVARHVSLFPLCLLSSLSRAAIAADDLSRPRTFRKKMPGHTKLQDHSSPLPHTYVGADELPAAFNWRDVDGVSYVTKSLNQHLPQYCGSCWAHAALSVLGDRIKIAQKAGAKSEINLSIQHVLNCGKGVAGSCYGGLSSGTFDFIKNHAGHVAYDTCGSYLGCSSDSDEGFCSHVDTTCREENICRTCETFGKECVEIDFYPNATVAEYGKVGPDVTQIKAEIFARGPVAAAINGHAIHDYRGGVILESGEDKTLTHAISIVGWGKGSDGVEYWIVRNSWGQYWGEMGFFRIETGKNVLGIESDIDWATPGAFSEYNAVQCDENGKGCNGGVTSEFQAKYYVDPSQDIAAVKRRLKAVRK</sequence>
<feature type="domain" description="Peptidase C1A papain C-terminal" evidence="4">
    <location>
        <begin position="60"/>
        <end position="309"/>
    </location>
</feature>
<reference evidence="5" key="1">
    <citation type="submission" date="2021-01" db="EMBL/GenBank/DDBJ databases">
        <authorList>
            <person name="Corre E."/>
            <person name="Pelletier E."/>
            <person name="Niang G."/>
            <person name="Scheremetjew M."/>
            <person name="Finn R."/>
            <person name="Kale V."/>
            <person name="Holt S."/>
            <person name="Cochrane G."/>
            <person name="Meng A."/>
            <person name="Brown T."/>
            <person name="Cohen L."/>
        </authorList>
    </citation>
    <scope>NUCLEOTIDE SEQUENCE</scope>
    <source>
        <strain evidence="5">308</strain>
    </source>
</reference>
<dbReference type="PROSITE" id="PS00640">
    <property type="entry name" value="THIOL_PROTEASE_ASN"/>
    <property type="match status" value="1"/>
</dbReference>
<dbReference type="PANTHER" id="PTHR12411">
    <property type="entry name" value="CYSTEINE PROTEASE FAMILY C1-RELATED"/>
    <property type="match status" value="1"/>
</dbReference>
<dbReference type="EMBL" id="HBFR01013064">
    <property type="protein sequence ID" value="CAD8882276.1"/>
    <property type="molecule type" value="Transcribed_RNA"/>
</dbReference>
<dbReference type="PRINTS" id="PR00705">
    <property type="entry name" value="PAPAIN"/>
</dbReference>
<dbReference type="GO" id="GO:0006508">
    <property type="term" value="P:proteolysis"/>
    <property type="evidence" value="ECO:0007669"/>
    <property type="project" value="InterPro"/>
</dbReference>
<dbReference type="SMART" id="SM00645">
    <property type="entry name" value="Pept_C1"/>
    <property type="match status" value="1"/>
</dbReference>
<feature type="chain" id="PRO_5031464474" description="Peptidase C1A papain C-terminal domain-containing protein" evidence="3">
    <location>
        <begin position="24"/>
        <end position="360"/>
    </location>
</feature>
<dbReference type="Pfam" id="PF00112">
    <property type="entry name" value="Peptidase_C1"/>
    <property type="match status" value="1"/>
</dbReference>
<dbReference type="GO" id="GO:0008234">
    <property type="term" value="F:cysteine-type peptidase activity"/>
    <property type="evidence" value="ECO:0007669"/>
    <property type="project" value="InterPro"/>
</dbReference>
<organism evidence="5">
    <name type="scientific">Corethron hystrix</name>
    <dbReference type="NCBI Taxonomy" id="216773"/>
    <lineage>
        <taxon>Eukaryota</taxon>
        <taxon>Sar</taxon>
        <taxon>Stramenopiles</taxon>
        <taxon>Ochrophyta</taxon>
        <taxon>Bacillariophyta</taxon>
        <taxon>Coscinodiscophyceae</taxon>
        <taxon>Corethrophycidae</taxon>
        <taxon>Corethrales</taxon>
        <taxon>Corethraceae</taxon>
        <taxon>Corethron</taxon>
    </lineage>
</organism>
<dbReference type="FunFam" id="3.90.70.10:FF:000117">
    <property type="entry name" value="Probable papain cysteine protease"/>
    <property type="match status" value="1"/>
</dbReference>
<keyword evidence="3" id="KW-0732">Signal</keyword>
<keyword evidence="2" id="KW-0865">Zymogen</keyword>
<gene>
    <name evidence="5" type="ORF">CHYS00102_LOCUS9464</name>
</gene>
<accession>A0A7S1FRC3</accession>
<dbReference type="InterPro" id="IPR013128">
    <property type="entry name" value="Peptidase_C1A"/>
</dbReference>
<evidence type="ECO:0000256" key="3">
    <source>
        <dbReference type="SAM" id="SignalP"/>
    </source>
</evidence>
<proteinExistence type="inferred from homology"/>
<dbReference type="Gene3D" id="3.90.70.10">
    <property type="entry name" value="Cysteine proteinases"/>
    <property type="match status" value="1"/>
</dbReference>
<feature type="signal peptide" evidence="3">
    <location>
        <begin position="1"/>
        <end position="23"/>
    </location>
</feature>
<dbReference type="SUPFAM" id="SSF54001">
    <property type="entry name" value="Cysteine proteinases"/>
    <property type="match status" value="1"/>
</dbReference>
<protein>
    <recommendedName>
        <fullName evidence="4">Peptidase C1A papain C-terminal domain-containing protein</fullName>
    </recommendedName>
</protein>
<dbReference type="InterPro" id="IPR038765">
    <property type="entry name" value="Papain-like_cys_pep_sf"/>
</dbReference>
<evidence type="ECO:0000259" key="4">
    <source>
        <dbReference type="SMART" id="SM00645"/>
    </source>
</evidence>
<dbReference type="InterPro" id="IPR000668">
    <property type="entry name" value="Peptidase_C1A_C"/>
</dbReference>
<evidence type="ECO:0000256" key="2">
    <source>
        <dbReference type="ARBA" id="ARBA00023145"/>
    </source>
</evidence>
<dbReference type="AlphaFoldDB" id="A0A7S1FRC3"/>
<dbReference type="InterPro" id="IPR025661">
    <property type="entry name" value="Pept_asp_AS"/>
</dbReference>
<evidence type="ECO:0000256" key="1">
    <source>
        <dbReference type="ARBA" id="ARBA00008455"/>
    </source>
</evidence>
<name>A0A7S1FRC3_9STRA</name>
<comment type="similarity">
    <text evidence="1">Belongs to the peptidase C1 family.</text>
</comment>
<evidence type="ECO:0000313" key="5">
    <source>
        <dbReference type="EMBL" id="CAD8882276.1"/>
    </source>
</evidence>